<reference evidence="1 2" key="1">
    <citation type="journal article" date="2012" name="J. Bacteriol.">
        <title>Genome Sequence of the Pattern-Forming Social Bacterium Paenibacillus dendritiformis C454 Chiral Morphotype.</title>
        <authorList>
            <person name="Sirota-Madi A."/>
            <person name="Olender T."/>
            <person name="Helman Y."/>
            <person name="Brainis I."/>
            <person name="Finkelshtein A."/>
            <person name="Roth D."/>
            <person name="Hagai E."/>
            <person name="Leshkowitz D."/>
            <person name="Brodsky L."/>
            <person name="Galatenko V."/>
            <person name="Nikolaev V."/>
            <person name="Gutnick D.L."/>
            <person name="Lancet D."/>
            <person name="Ben-Jacob E."/>
        </authorList>
    </citation>
    <scope>NUCLEOTIDE SEQUENCE [LARGE SCALE GENOMIC DNA]</scope>
    <source>
        <strain evidence="1 2">C454</strain>
    </source>
</reference>
<dbReference type="Proteomes" id="UP000003900">
    <property type="component" value="Unassembled WGS sequence"/>
</dbReference>
<dbReference type="STRING" id="1131935.PDENDC454_09655"/>
<dbReference type="EMBL" id="AHKH01000019">
    <property type="protein sequence ID" value="EHQ62561.1"/>
    <property type="molecule type" value="Genomic_DNA"/>
</dbReference>
<sequence length="253" mass="30195">MCSTIISHFYNEEYLLPWWLRHHVPLFDHGILLNRGSTDRSVDICRQFAPHWEVRDSTVHEFDAVLVDREVMEIERECTGWKTVLNTTEFLCFRDKQQFYTTLEALGSDMYFIRSIYMVDDPKYGYPDPHPAVPLVRQRHHGFISPIMGRFIHKFPHGNYWTGRHYSLHPYSEFPCVNYPAPAFILKFDFSPWTEQLRLRKLQIGPTMSQESIKLGMGHQHVVTRDELEHRYLQLVTQTTDLRIYPDYMRLWG</sequence>
<organism evidence="1 2">
    <name type="scientific">Paenibacillus dendritiformis C454</name>
    <dbReference type="NCBI Taxonomy" id="1131935"/>
    <lineage>
        <taxon>Bacteria</taxon>
        <taxon>Bacillati</taxon>
        <taxon>Bacillota</taxon>
        <taxon>Bacilli</taxon>
        <taxon>Bacillales</taxon>
        <taxon>Paenibacillaceae</taxon>
        <taxon>Paenibacillus</taxon>
    </lineage>
</organism>
<evidence type="ECO:0000313" key="2">
    <source>
        <dbReference type="Proteomes" id="UP000003900"/>
    </source>
</evidence>
<protein>
    <recommendedName>
        <fullName evidence="3">Glycosyltransferase family 2 protein</fullName>
    </recommendedName>
</protein>
<dbReference type="OrthoDB" id="2570098at2"/>
<evidence type="ECO:0000313" key="1">
    <source>
        <dbReference type="EMBL" id="EHQ62561.1"/>
    </source>
</evidence>
<proteinExistence type="predicted"/>
<dbReference type="PATRIC" id="fig|1131935.3.peg.1986"/>
<comment type="caution">
    <text evidence="1">The sequence shown here is derived from an EMBL/GenBank/DDBJ whole genome shotgun (WGS) entry which is preliminary data.</text>
</comment>
<dbReference type="AlphaFoldDB" id="H3SEI0"/>
<name>H3SEI0_9BACL</name>
<evidence type="ECO:0008006" key="3">
    <source>
        <dbReference type="Google" id="ProtNLM"/>
    </source>
</evidence>
<dbReference type="RefSeq" id="WP_006676442.1">
    <property type="nucleotide sequence ID" value="NZ_AHKH01000019.1"/>
</dbReference>
<keyword evidence="2" id="KW-1185">Reference proteome</keyword>
<accession>H3SEI0</accession>
<gene>
    <name evidence="1" type="ORF">PDENDC454_09655</name>
</gene>